<evidence type="ECO:0008006" key="4">
    <source>
        <dbReference type="Google" id="ProtNLM"/>
    </source>
</evidence>
<evidence type="ECO:0000313" key="3">
    <source>
        <dbReference type="Proteomes" id="UP001316803"/>
    </source>
</evidence>
<feature type="compositionally biased region" description="Basic and acidic residues" evidence="1">
    <location>
        <begin position="1"/>
        <end position="12"/>
    </location>
</feature>
<protein>
    <recommendedName>
        <fullName evidence="4">F-box domain-containing protein</fullName>
    </recommendedName>
</protein>
<feature type="compositionally biased region" description="Polar residues" evidence="1">
    <location>
        <begin position="20"/>
        <end position="32"/>
    </location>
</feature>
<gene>
    <name evidence="2" type="ORF">OHC33_009886</name>
</gene>
<organism evidence="2 3">
    <name type="scientific">Knufia fluminis</name>
    <dbReference type="NCBI Taxonomy" id="191047"/>
    <lineage>
        <taxon>Eukaryota</taxon>
        <taxon>Fungi</taxon>
        <taxon>Dikarya</taxon>
        <taxon>Ascomycota</taxon>
        <taxon>Pezizomycotina</taxon>
        <taxon>Eurotiomycetes</taxon>
        <taxon>Chaetothyriomycetidae</taxon>
        <taxon>Chaetothyriales</taxon>
        <taxon>Trichomeriaceae</taxon>
        <taxon>Knufia</taxon>
    </lineage>
</organism>
<name>A0AAN8I3Y7_9EURO</name>
<proteinExistence type="predicted"/>
<dbReference type="AlphaFoldDB" id="A0AAN8I3Y7"/>
<accession>A0AAN8I3Y7</accession>
<sequence length="386" mass="44611">MARPITDIDSRRPQHRGSAPFSSGLSQSTTANSAATVTGYRMAAPKPLTDFPDEVLLTITDNLSLNDTQGLASLNAPALTCRKMHTIVHDRTRLQRAFEAQIPTAIKLLPHYEWDTMHQAARLNAFQRKVRQVIPIKQREIDVSHPSFLRIPTEGWQNILKVGFLLHAKLRGLSEQPAPHDCFIIRSFTAVQMLALLYSAILWSEVYLSWKHEYTLFNREVYHIRPSSRVKYSSSNRHFDDRRHNWHINHILRHASNQPLASPSERLKSLRSAFIMEGPSFLLRMCCGPREHPTDQQAKNVMDMYDTAAILRNRWEDLAEPRRSDECWLKEEVEDDVGEWANIDNVEEAQSFEDISIGEEGRTTLLECVQTWAEVNWRDLPWYGRF</sequence>
<evidence type="ECO:0000256" key="1">
    <source>
        <dbReference type="SAM" id="MobiDB-lite"/>
    </source>
</evidence>
<dbReference type="Proteomes" id="UP001316803">
    <property type="component" value="Unassembled WGS sequence"/>
</dbReference>
<keyword evidence="3" id="KW-1185">Reference proteome</keyword>
<dbReference type="EMBL" id="JAKLMC020000039">
    <property type="protein sequence ID" value="KAK5949145.1"/>
    <property type="molecule type" value="Genomic_DNA"/>
</dbReference>
<reference evidence="2 3" key="1">
    <citation type="submission" date="2022-12" db="EMBL/GenBank/DDBJ databases">
        <title>Genomic features and morphological characterization of a novel Knufia sp. strain isolated from spacecraft assembly facility.</title>
        <authorList>
            <person name="Teixeira M."/>
            <person name="Chander A.M."/>
            <person name="Stajich J.E."/>
            <person name="Venkateswaran K."/>
        </authorList>
    </citation>
    <scope>NUCLEOTIDE SEQUENCE [LARGE SCALE GENOMIC DNA]</scope>
    <source>
        <strain evidence="2 3">FJI-L2-BK-P2</strain>
    </source>
</reference>
<comment type="caution">
    <text evidence="2">The sequence shown here is derived from an EMBL/GenBank/DDBJ whole genome shotgun (WGS) entry which is preliminary data.</text>
</comment>
<feature type="region of interest" description="Disordered" evidence="1">
    <location>
        <begin position="1"/>
        <end position="32"/>
    </location>
</feature>
<evidence type="ECO:0000313" key="2">
    <source>
        <dbReference type="EMBL" id="KAK5949145.1"/>
    </source>
</evidence>